<sequence length="235" mass="26502">MSINKTKDIFDDDFEVIYQEDYSDLLRDAADDDDDDYEDVLSTLSELDENRNNKGKNRKKKRRKAPNLVSPAAKTVKTGGKLVYKLVNLLLRTATLILTAVIFYVLAENFWKHHAAYGDVFRAFIEKNYVLAAYTGIALFLLLFEFFSFLVILTGSKKSDHKDRRLDTGKGLFSFIFIYAGAFLSYLLCGLIPSSPAFLQGVQGALNVYGSIHTTLLPLCIAGIISCLIRKFLVR</sequence>
<name>A0A7X3SI78_9FIRM</name>
<feature type="region of interest" description="Disordered" evidence="1">
    <location>
        <begin position="48"/>
        <end position="68"/>
    </location>
</feature>
<evidence type="ECO:0000256" key="2">
    <source>
        <dbReference type="SAM" id="Phobius"/>
    </source>
</evidence>
<keyword evidence="2" id="KW-0472">Membrane</keyword>
<dbReference type="AlphaFoldDB" id="A0A7X3SI78"/>
<proteinExistence type="predicted"/>
<feature type="compositionally biased region" description="Basic residues" evidence="1">
    <location>
        <begin position="53"/>
        <end position="65"/>
    </location>
</feature>
<evidence type="ECO:0000256" key="1">
    <source>
        <dbReference type="SAM" id="MobiDB-lite"/>
    </source>
</evidence>
<comment type="caution">
    <text evidence="3">The sequence shown here is derived from an EMBL/GenBank/DDBJ whole genome shotgun (WGS) entry which is preliminary data.</text>
</comment>
<keyword evidence="2" id="KW-1133">Transmembrane helix</keyword>
<organism evidence="3 4">
    <name type="scientific">Sporofaciens musculi</name>
    <dbReference type="NCBI Taxonomy" id="2681861"/>
    <lineage>
        <taxon>Bacteria</taxon>
        <taxon>Bacillati</taxon>
        <taxon>Bacillota</taxon>
        <taxon>Clostridia</taxon>
        <taxon>Lachnospirales</taxon>
        <taxon>Lachnospiraceae</taxon>
        <taxon>Sporofaciens</taxon>
    </lineage>
</organism>
<reference evidence="3 4" key="1">
    <citation type="submission" date="2019-12" db="EMBL/GenBank/DDBJ databases">
        <title>Sporaefaciens musculi gen. nov., sp. nov., a novel bacterium isolated from the caecum of an obese mouse.</title>
        <authorList>
            <person name="Rasmussen T.S."/>
            <person name="Streidl T."/>
            <person name="Hitch T.C.A."/>
            <person name="Wortmann E."/>
            <person name="Deptula P."/>
            <person name="Hansen M."/>
            <person name="Nielsen D.S."/>
            <person name="Clavel T."/>
            <person name="Vogensen F.K."/>
        </authorList>
    </citation>
    <scope>NUCLEOTIDE SEQUENCE [LARGE SCALE GENOMIC DNA]</scope>
    <source>
        <strain evidence="3 4">WCA-9-b2</strain>
    </source>
</reference>
<feature type="transmembrane region" description="Helical" evidence="2">
    <location>
        <begin position="131"/>
        <end position="152"/>
    </location>
</feature>
<keyword evidence="2" id="KW-0812">Transmembrane</keyword>
<evidence type="ECO:0000313" key="4">
    <source>
        <dbReference type="Proteomes" id="UP000460412"/>
    </source>
</evidence>
<protein>
    <submittedName>
        <fullName evidence="3">Uncharacterized protein</fullName>
    </submittedName>
</protein>
<dbReference type="RefSeq" id="WP_159750192.1">
    <property type="nucleotide sequence ID" value="NZ_WUQX01000001.1"/>
</dbReference>
<keyword evidence="4" id="KW-1185">Reference proteome</keyword>
<dbReference type="EMBL" id="WUQX01000001">
    <property type="protein sequence ID" value="MXP74861.1"/>
    <property type="molecule type" value="Genomic_DNA"/>
</dbReference>
<feature type="transmembrane region" description="Helical" evidence="2">
    <location>
        <begin position="89"/>
        <end position="111"/>
    </location>
</feature>
<feature type="transmembrane region" description="Helical" evidence="2">
    <location>
        <begin position="172"/>
        <end position="194"/>
    </location>
</feature>
<evidence type="ECO:0000313" key="3">
    <source>
        <dbReference type="EMBL" id="MXP74861.1"/>
    </source>
</evidence>
<feature type="transmembrane region" description="Helical" evidence="2">
    <location>
        <begin position="206"/>
        <end position="229"/>
    </location>
</feature>
<gene>
    <name evidence="3" type="ORF">GN277_05525</name>
</gene>
<dbReference type="Proteomes" id="UP000460412">
    <property type="component" value="Unassembled WGS sequence"/>
</dbReference>
<accession>A0A7X3SI78</accession>